<keyword evidence="2" id="KW-1185">Reference proteome</keyword>
<organism evidence="1 2">
    <name type="scientific">Cylicostephanus goldi</name>
    <name type="common">Nematode worm</name>
    <dbReference type="NCBI Taxonomy" id="71465"/>
    <lineage>
        <taxon>Eukaryota</taxon>
        <taxon>Metazoa</taxon>
        <taxon>Ecdysozoa</taxon>
        <taxon>Nematoda</taxon>
        <taxon>Chromadorea</taxon>
        <taxon>Rhabditida</taxon>
        <taxon>Rhabditina</taxon>
        <taxon>Rhabditomorpha</taxon>
        <taxon>Strongyloidea</taxon>
        <taxon>Strongylidae</taxon>
        <taxon>Cylicostephanus</taxon>
    </lineage>
</organism>
<evidence type="ECO:0000313" key="1">
    <source>
        <dbReference type="EMBL" id="VDK80047.1"/>
    </source>
</evidence>
<evidence type="ECO:0000313" key="2">
    <source>
        <dbReference type="Proteomes" id="UP000271889"/>
    </source>
</evidence>
<dbReference type="EMBL" id="UYRV01026887">
    <property type="protein sequence ID" value="VDK80047.1"/>
    <property type="molecule type" value="Genomic_DNA"/>
</dbReference>
<name>A0A3P6T4P5_CYLGO</name>
<reference evidence="1 2" key="1">
    <citation type="submission" date="2018-11" db="EMBL/GenBank/DDBJ databases">
        <authorList>
            <consortium name="Pathogen Informatics"/>
        </authorList>
    </citation>
    <scope>NUCLEOTIDE SEQUENCE [LARGE SCALE GENOMIC DNA]</scope>
</reference>
<protein>
    <submittedName>
        <fullName evidence="1">Uncharacterized protein</fullName>
    </submittedName>
</protein>
<dbReference type="AlphaFoldDB" id="A0A3P6T4P5"/>
<proteinExistence type="predicted"/>
<gene>
    <name evidence="1" type="ORF">CGOC_LOCUS7653</name>
</gene>
<accession>A0A3P6T4P5</accession>
<dbReference type="Proteomes" id="UP000271889">
    <property type="component" value="Unassembled WGS sequence"/>
</dbReference>
<sequence length="33" mass="3808">MAFLICDGMISSLHKHKHGQKEWPSRLTSLIRS</sequence>